<reference evidence="2" key="1">
    <citation type="submission" date="2021-01" db="EMBL/GenBank/DDBJ databases">
        <authorList>
            <person name="Corre E."/>
            <person name="Pelletier E."/>
            <person name="Niang G."/>
            <person name="Scheremetjew M."/>
            <person name="Finn R."/>
            <person name="Kale V."/>
            <person name="Holt S."/>
            <person name="Cochrane G."/>
            <person name="Meng A."/>
            <person name="Brown T."/>
            <person name="Cohen L."/>
        </authorList>
    </citation>
    <scope>NUCLEOTIDE SEQUENCE</scope>
    <source>
        <strain evidence="2">GSBS06</strain>
    </source>
</reference>
<organism evidence="2">
    <name type="scientific">Aplanochytrium stocchinoi</name>
    <dbReference type="NCBI Taxonomy" id="215587"/>
    <lineage>
        <taxon>Eukaryota</taxon>
        <taxon>Sar</taxon>
        <taxon>Stramenopiles</taxon>
        <taxon>Bigyra</taxon>
        <taxon>Labyrinthulomycetes</taxon>
        <taxon>Thraustochytrida</taxon>
        <taxon>Thraustochytriidae</taxon>
        <taxon>Aplanochytrium</taxon>
    </lineage>
</organism>
<name>A0A7S3LMX3_9STRA</name>
<feature type="region of interest" description="Disordered" evidence="1">
    <location>
        <begin position="219"/>
        <end position="242"/>
    </location>
</feature>
<accession>A0A7S3LMX3</accession>
<evidence type="ECO:0000256" key="1">
    <source>
        <dbReference type="SAM" id="MobiDB-lite"/>
    </source>
</evidence>
<sequence length="374" mass="42177">MKRHYLDINRALKAVDEANESEPRRLVKGASSNRLISHDVDRAANSEVDSGFLGGLKGGLGKKSSFIRGINNWIQDNIYGDLNSDDEDDDYSTDDEGMLDARYGSVKINVERAGEVIRTAAYQANKMSMWQQLSGNIEPDRLSVSLYLGKDAKEKLIRKGDNYGIMMRGNKPRVVHYQIVQRQRPEVDIDREEEVSLGTKTDSVDELKYDPVIRVTPEVDSSWPPLPQSDVPEAPSEVPPARKDIEKKGKGMMKKMIPKNLNKKYPVFLKKKKDDADSNHHKSYHNFVVFSDIPYVIPPPPLPQSAPQDGTSDQEKRQGAEGLEMFTEDLRSSLVRLGEKATKFQNDVHAYEFRIQAADREITKLSASGSKKQK</sequence>
<dbReference type="AlphaFoldDB" id="A0A7S3LMX3"/>
<dbReference type="EMBL" id="HBIN01007582">
    <property type="protein sequence ID" value="CAE0435286.1"/>
    <property type="molecule type" value="Transcribed_RNA"/>
</dbReference>
<evidence type="ECO:0000313" key="2">
    <source>
        <dbReference type="EMBL" id="CAE0435286.1"/>
    </source>
</evidence>
<gene>
    <name evidence="2" type="ORF">ASTO00021_LOCUS5566</name>
</gene>
<protein>
    <submittedName>
        <fullName evidence="2">Uncharacterized protein</fullName>
    </submittedName>
</protein>
<feature type="region of interest" description="Disordered" evidence="1">
    <location>
        <begin position="298"/>
        <end position="319"/>
    </location>
</feature>
<proteinExistence type="predicted"/>